<evidence type="ECO:0000256" key="1">
    <source>
        <dbReference type="SAM" id="MobiDB-lite"/>
    </source>
</evidence>
<evidence type="ECO:0000313" key="3">
    <source>
        <dbReference type="Proteomes" id="UP000410492"/>
    </source>
</evidence>
<keyword evidence="3" id="KW-1185">Reference proteome</keyword>
<name>A0A653BIQ2_CALMS</name>
<gene>
    <name evidence="2" type="ORF">CALMAC_LOCUS1361</name>
</gene>
<sequence>MGNIAANEEQQQRANRDHEERRSIVNQYFTRLVEMERQRRQN</sequence>
<organism evidence="2 3">
    <name type="scientific">Callosobruchus maculatus</name>
    <name type="common">Southern cowpea weevil</name>
    <name type="synonym">Pulse bruchid</name>
    <dbReference type="NCBI Taxonomy" id="64391"/>
    <lineage>
        <taxon>Eukaryota</taxon>
        <taxon>Metazoa</taxon>
        <taxon>Ecdysozoa</taxon>
        <taxon>Arthropoda</taxon>
        <taxon>Hexapoda</taxon>
        <taxon>Insecta</taxon>
        <taxon>Pterygota</taxon>
        <taxon>Neoptera</taxon>
        <taxon>Endopterygota</taxon>
        <taxon>Coleoptera</taxon>
        <taxon>Polyphaga</taxon>
        <taxon>Cucujiformia</taxon>
        <taxon>Chrysomeloidea</taxon>
        <taxon>Chrysomelidae</taxon>
        <taxon>Bruchinae</taxon>
        <taxon>Bruchini</taxon>
        <taxon>Callosobruchus</taxon>
    </lineage>
</organism>
<feature type="region of interest" description="Disordered" evidence="1">
    <location>
        <begin position="1"/>
        <end position="23"/>
    </location>
</feature>
<dbReference type="Proteomes" id="UP000410492">
    <property type="component" value="Unassembled WGS sequence"/>
</dbReference>
<accession>A0A653BIQ2</accession>
<evidence type="ECO:0000313" key="2">
    <source>
        <dbReference type="EMBL" id="VEN35452.1"/>
    </source>
</evidence>
<dbReference type="AlphaFoldDB" id="A0A653BIQ2"/>
<dbReference type="EMBL" id="CAACVG010001590">
    <property type="protein sequence ID" value="VEN35452.1"/>
    <property type="molecule type" value="Genomic_DNA"/>
</dbReference>
<reference evidence="2 3" key="1">
    <citation type="submission" date="2019-01" db="EMBL/GenBank/DDBJ databases">
        <authorList>
            <person name="Sayadi A."/>
        </authorList>
    </citation>
    <scope>NUCLEOTIDE SEQUENCE [LARGE SCALE GENOMIC DNA]</scope>
</reference>
<proteinExistence type="predicted"/>
<feature type="compositionally biased region" description="Basic and acidic residues" evidence="1">
    <location>
        <begin position="10"/>
        <end position="23"/>
    </location>
</feature>
<protein>
    <submittedName>
        <fullName evidence="2">Uncharacterized protein</fullName>
    </submittedName>
</protein>